<dbReference type="Proteomes" id="UP000192223">
    <property type="component" value="Unplaced"/>
</dbReference>
<dbReference type="Gene3D" id="1.20.1410.10">
    <property type="entry name" value="I/LWEQ domain"/>
    <property type="match status" value="1"/>
</dbReference>
<dbReference type="GO" id="GO:0098609">
    <property type="term" value="P:cell-cell adhesion"/>
    <property type="evidence" value="ECO:0007669"/>
    <property type="project" value="TreeGrafter"/>
</dbReference>
<dbReference type="GO" id="GO:0005925">
    <property type="term" value="C:focal adhesion"/>
    <property type="evidence" value="ECO:0007669"/>
    <property type="project" value="TreeGrafter"/>
</dbReference>
<proteinExistence type="predicted"/>
<sequence length="139" mass="15478">MTRKAISDMLVICKSTAYNLAENKELRNRILQAGLDCAHQSRELLSIILQGNDAKHALPQQSRLIAQSVTELVTVAELLKGSDWTEPDDFTIIAENELLGAAASIDAAAKKLAGLQPRKQITKVNEYFFKHINLFNYHS</sequence>
<protein>
    <submittedName>
        <fullName evidence="2">Talin-2-like isoform X1</fullName>
    </submittedName>
    <submittedName>
        <fullName evidence="3">Talin-2-like isoform X2</fullName>
    </submittedName>
</protein>
<dbReference type="PANTHER" id="PTHR19981:SF1">
    <property type="entry name" value="RHEA, ISOFORM B"/>
    <property type="match status" value="1"/>
</dbReference>
<organism evidence="1 2">
    <name type="scientific">Agrilus planipennis</name>
    <name type="common">Emerald ash borer</name>
    <name type="synonym">Agrilus marcopoli</name>
    <dbReference type="NCBI Taxonomy" id="224129"/>
    <lineage>
        <taxon>Eukaryota</taxon>
        <taxon>Metazoa</taxon>
        <taxon>Ecdysozoa</taxon>
        <taxon>Arthropoda</taxon>
        <taxon>Hexapoda</taxon>
        <taxon>Insecta</taxon>
        <taxon>Pterygota</taxon>
        <taxon>Neoptera</taxon>
        <taxon>Endopterygota</taxon>
        <taxon>Coleoptera</taxon>
        <taxon>Polyphaga</taxon>
        <taxon>Elateriformia</taxon>
        <taxon>Buprestoidea</taxon>
        <taxon>Buprestidae</taxon>
        <taxon>Agrilinae</taxon>
        <taxon>Agrilus</taxon>
    </lineage>
</organism>
<evidence type="ECO:0000313" key="1">
    <source>
        <dbReference type="Proteomes" id="UP000192223"/>
    </source>
</evidence>
<reference evidence="2 3" key="1">
    <citation type="submission" date="2025-04" db="UniProtKB">
        <authorList>
            <consortium name="RefSeq"/>
        </authorList>
    </citation>
    <scope>IDENTIFICATION</scope>
    <source>
        <tissue evidence="2 3">Entire body</tissue>
    </source>
</reference>
<dbReference type="GeneID" id="112904729"/>
<gene>
    <name evidence="2 3" type="primary">LOC112904729</name>
</gene>
<dbReference type="GO" id="GO:0030036">
    <property type="term" value="P:actin cytoskeleton organization"/>
    <property type="evidence" value="ECO:0007669"/>
    <property type="project" value="TreeGrafter"/>
</dbReference>
<name>A0A7F5R5G9_AGRPL</name>
<dbReference type="RefSeq" id="XP_025831322.1">
    <property type="nucleotide sequence ID" value="XM_025975537.1"/>
</dbReference>
<dbReference type="AlphaFoldDB" id="A0A7F5R5G9"/>
<evidence type="ECO:0000313" key="2">
    <source>
        <dbReference type="RefSeq" id="XP_025831322.1"/>
    </source>
</evidence>
<dbReference type="GO" id="GO:0005737">
    <property type="term" value="C:cytoplasm"/>
    <property type="evidence" value="ECO:0007669"/>
    <property type="project" value="TreeGrafter"/>
</dbReference>
<dbReference type="PANTHER" id="PTHR19981">
    <property type="entry name" value="TALIN"/>
    <property type="match status" value="1"/>
</dbReference>
<dbReference type="GO" id="GO:0005886">
    <property type="term" value="C:plasma membrane"/>
    <property type="evidence" value="ECO:0007669"/>
    <property type="project" value="TreeGrafter"/>
</dbReference>
<dbReference type="RefSeq" id="XP_025831323.1">
    <property type="nucleotide sequence ID" value="XM_025975538.1"/>
</dbReference>
<dbReference type="GO" id="GO:0005178">
    <property type="term" value="F:integrin binding"/>
    <property type="evidence" value="ECO:0007669"/>
    <property type="project" value="TreeGrafter"/>
</dbReference>
<keyword evidence="1" id="KW-1185">Reference proteome</keyword>
<dbReference type="OrthoDB" id="10262320at2759"/>
<evidence type="ECO:0000313" key="3">
    <source>
        <dbReference type="RefSeq" id="XP_025831323.1"/>
    </source>
</evidence>
<dbReference type="Gene3D" id="1.20.1420.10">
    <property type="entry name" value="Talin, central domain"/>
    <property type="match status" value="1"/>
</dbReference>
<dbReference type="KEGG" id="apln:112904729"/>
<accession>A0A7F5R5G9</accession>